<feature type="region of interest" description="Disordered" evidence="1">
    <location>
        <begin position="339"/>
        <end position="381"/>
    </location>
</feature>
<evidence type="ECO:0000313" key="2">
    <source>
        <dbReference type="EMBL" id="KAF4308820.1"/>
    </source>
</evidence>
<protein>
    <submittedName>
        <fullName evidence="2">Uncharacterized protein</fullName>
    </submittedName>
</protein>
<organism evidence="2 3">
    <name type="scientific">Botryosphaeria dothidea</name>
    <dbReference type="NCBI Taxonomy" id="55169"/>
    <lineage>
        <taxon>Eukaryota</taxon>
        <taxon>Fungi</taxon>
        <taxon>Dikarya</taxon>
        <taxon>Ascomycota</taxon>
        <taxon>Pezizomycotina</taxon>
        <taxon>Dothideomycetes</taxon>
        <taxon>Dothideomycetes incertae sedis</taxon>
        <taxon>Botryosphaeriales</taxon>
        <taxon>Botryosphaeriaceae</taxon>
        <taxon>Botryosphaeria</taxon>
    </lineage>
</organism>
<gene>
    <name evidence="2" type="ORF">GTA08_BOTSDO04241</name>
</gene>
<feature type="region of interest" description="Disordered" evidence="1">
    <location>
        <begin position="212"/>
        <end position="305"/>
    </location>
</feature>
<feature type="compositionally biased region" description="Low complexity" evidence="1">
    <location>
        <begin position="369"/>
        <end position="378"/>
    </location>
</feature>
<sequence>MPATRSPFRASQAPQPVSIPTEERSTFAEAPRALSSLSKKAEKTFSKLKQRISDGIDTMVTAPVGVQNGSIITHIRNIMRLDSRHPNASAHDTFLQSDSRETRRHNPMAPRLFARARPDGSIGLAPEYTNDTPPAPVAQSGMHYAFVFGEVKLVPRGTQVTSQSTGHISHEEAMRRKEEHLEEIRAWNRQTMGDEMFNKNMANVYGPGGVAFQQGNDRSTRAAVRERRKWVQAAQATNTTRPRRNQRAQPRTQAPVASAASVNATSATDAETAPLPRAIATASSRLSTRTQNSDTDGPGEMADNENTASGFVLRLTGLNSTTPKIQSFKRVGDKLEAINTKNHKRPATSEASPEDQPVSKKRRVAYQESSSRQTSQQHRSFRFTRVSKYKKQYSDLKKPAAISQGVPDIIHVGKKSNKRKLVESMDNEDTSAQPTKRRRAAATAANTRISNNLVHSKSAALDRTASDPSAKYKKPTLGTVS</sequence>
<proteinExistence type="predicted"/>
<evidence type="ECO:0000313" key="3">
    <source>
        <dbReference type="Proteomes" id="UP000572817"/>
    </source>
</evidence>
<reference evidence="2" key="1">
    <citation type="submission" date="2020-04" db="EMBL/GenBank/DDBJ databases">
        <title>Genome Assembly and Annotation of Botryosphaeria dothidea sdau 11-99, a Latent Pathogen of Apple Fruit Ring Rot in China.</title>
        <authorList>
            <person name="Yu C."/>
            <person name="Diao Y."/>
            <person name="Lu Q."/>
            <person name="Zhao J."/>
            <person name="Cui S."/>
            <person name="Peng C."/>
            <person name="He B."/>
            <person name="Liu H."/>
        </authorList>
    </citation>
    <scope>NUCLEOTIDE SEQUENCE [LARGE SCALE GENOMIC DNA]</scope>
    <source>
        <strain evidence="2">Sdau11-99</strain>
    </source>
</reference>
<feature type="region of interest" description="Disordered" evidence="1">
    <location>
        <begin position="415"/>
        <end position="481"/>
    </location>
</feature>
<accession>A0A8H4IWL7</accession>
<dbReference type="AlphaFoldDB" id="A0A8H4IWL7"/>
<comment type="caution">
    <text evidence="2">The sequence shown here is derived from an EMBL/GenBank/DDBJ whole genome shotgun (WGS) entry which is preliminary data.</text>
</comment>
<dbReference type="EMBL" id="WWBZ02000022">
    <property type="protein sequence ID" value="KAF4308820.1"/>
    <property type="molecule type" value="Genomic_DNA"/>
</dbReference>
<dbReference type="Proteomes" id="UP000572817">
    <property type="component" value="Unassembled WGS sequence"/>
</dbReference>
<feature type="region of interest" description="Disordered" evidence="1">
    <location>
        <begin position="1"/>
        <end position="33"/>
    </location>
</feature>
<feature type="compositionally biased region" description="Polar residues" evidence="1">
    <location>
        <begin position="281"/>
        <end position="295"/>
    </location>
</feature>
<keyword evidence="3" id="KW-1185">Reference proteome</keyword>
<name>A0A8H4IWL7_9PEZI</name>
<evidence type="ECO:0000256" key="1">
    <source>
        <dbReference type="SAM" id="MobiDB-lite"/>
    </source>
</evidence>
<feature type="compositionally biased region" description="Low complexity" evidence="1">
    <location>
        <begin position="254"/>
        <end position="270"/>
    </location>
</feature>